<keyword evidence="15" id="KW-1185">Reference proteome</keyword>
<comment type="subunit">
    <text evidence="11">Interacts with ITPR1 in the secretory granules.</text>
</comment>
<dbReference type="AlphaFoldDB" id="A0AAV7RVS5"/>
<evidence type="ECO:0000256" key="3">
    <source>
        <dbReference type="ARBA" id="ARBA00022525"/>
    </source>
</evidence>
<evidence type="ECO:0000256" key="10">
    <source>
        <dbReference type="ARBA" id="ARBA00042410"/>
    </source>
</evidence>
<organism evidence="14 15">
    <name type="scientific">Pleurodeles waltl</name>
    <name type="common">Iberian ribbed newt</name>
    <dbReference type="NCBI Taxonomy" id="8319"/>
    <lineage>
        <taxon>Eukaryota</taxon>
        <taxon>Metazoa</taxon>
        <taxon>Chordata</taxon>
        <taxon>Craniata</taxon>
        <taxon>Vertebrata</taxon>
        <taxon>Euteleostomi</taxon>
        <taxon>Amphibia</taxon>
        <taxon>Batrachia</taxon>
        <taxon>Caudata</taxon>
        <taxon>Salamandroidea</taxon>
        <taxon>Salamandridae</taxon>
        <taxon>Pleurodelinae</taxon>
        <taxon>Pleurodeles</taxon>
    </lineage>
</organism>
<keyword evidence="5" id="KW-0765">Sulfation</keyword>
<evidence type="ECO:0000256" key="11">
    <source>
        <dbReference type="ARBA" id="ARBA00044763"/>
    </source>
</evidence>
<keyword evidence="13" id="KW-0732">Signal</keyword>
<feature type="compositionally biased region" description="Basic and acidic residues" evidence="12">
    <location>
        <begin position="290"/>
        <end position="306"/>
    </location>
</feature>
<dbReference type="InterPro" id="IPR001819">
    <property type="entry name" value="Chromogranin_AB"/>
</dbReference>
<evidence type="ECO:0000256" key="7">
    <source>
        <dbReference type="ARBA" id="ARBA00022974"/>
    </source>
</evidence>
<feature type="region of interest" description="Disordered" evidence="12">
    <location>
        <begin position="484"/>
        <end position="507"/>
    </location>
</feature>
<evidence type="ECO:0000313" key="14">
    <source>
        <dbReference type="EMBL" id="KAJ1156429.1"/>
    </source>
</evidence>
<feature type="compositionally biased region" description="Basic and acidic residues" evidence="12">
    <location>
        <begin position="98"/>
        <end position="149"/>
    </location>
</feature>
<evidence type="ECO:0000256" key="1">
    <source>
        <dbReference type="ARBA" id="ARBA00004613"/>
    </source>
</evidence>
<evidence type="ECO:0000256" key="12">
    <source>
        <dbReference type="SAM" id="MobiDB-lite"/>
    </source>
</evidence>
<feature type="compositionally biased region" description="Basic and acidic residues" evidence="12">
    <location>
        <begin position="63"/>
        <end position="86"/>
    </location>
</feature>
<comment type="caution">
    <text evidence="14">The sequence shown here is derived from an EMBL/GenBank/DDBJ whole genome shotgun (WGS) entry which is preliminary data.</text>
</comment>
<dbReference type="GO" id="GO:0030141">
    <property type="term" value="C:secretory granule"/>
    <property type="evidence" value="ECO:0007669"/>
    <property type="project" value="InterPro"/>
</dbReference>
<dbReference type="PRINTS" id="PR00659">
    <property type="entry name" value="CHROMOGRANIN"/>
</dbReference>
<evidence type="ECO:0000256" key="13">
    <source>
        <dbReference type="SAM" id="SignalP"/>
    </source>
</evidence>
<evidence type="ECO:0000256" key="9">
    <source>
        <dbReference type="ARBA" id="ARBA00039221"/>
    </source>
</evidence>
<comment type="subcellular location">
    <subcellularLocation>
        <location evidence="1">Secreted</location>
    </subcellularLocation>
</comment>
<feature type="compositionally biased region" description="Basic and acidic residues" evidence="12">
    <location>
        <begin position="252"/>
        <end position="275"/>
    </location>
</feature>
<proteinExistence type="inferred from homology"/>
<accession>A0AAV7RVS5</accession>
<dbReference type="EMBL" id="JANPWB010000009">
    <property type="protein sequence ID" value="KAJ1156429.1"/>
    <property type="molecule type" value="Genomic_DNA"/>
</dbReference>
<keyword evidence="4" id="KW-0597">Phosphoprotein</keyword>
<feature type="compositionally biased region" description="Basic and acidic residues" evidence="12">
    <location>
        <begin position="410"/>
        <end position="422"/>
    </location>
</feature>
<feature type="compositionally biased region" description="Basic and acidic residues" evidence="12">
    <location>
        <begin position="449"/>
        <end position="465"/>
    </location>
</feature>
<dbReference type="PANTHER" id="PTHR10583">
    <property type="entry name" value="CHROMOGRANIN"/>
    <property type="match status" value="1"/>
</dbReference>
<keyword evidence="6" id="KW-0165">Cleavage on pair of basic residues</keyword>
<reference evidence="14" key="1">
    <citation type="journal article" date="2022" name="bioRxiv">
        <title>Sequencing and chromosome-scale assembly of the giantPleurodeles waltlgenome.</title>
        <authorList>
            <person name="Brown T."/>
            <person name="Elewa A."/>
            <person name="Iarovenko S."/>
            <person name="Subramanian E."/>
            <person name="Araus A.J."/>
            <person name="Petzold A."/>
            <person name="Susuki M."/>
            <person name="Suzuki K.-i.T."/>
            <person name="Hayashi T."/>
            <person name="Toyoda A."/>
            <person name="Oliveira C."/>
            <person name="Osipova E."/>
            <person name="Leigh N.D."/>
            <person name="Simon A."/>
            <person name="Yun M.H."/>
        </authorList>
    </citation>
    <scope>NUCLEOTIDE SEQUENCE</scope>
    <source>
        <strain evidence="14">20211129_DDA</strain>
        <tissue evidence="14">Liver</tissue>
    </source>
</reference>
<dbReference type="InterPro" id="IPR001990">
    <property type="entry name" value="Granin"/>
</dbReference>
<sequence>MASPTLLLSLLLASLAAVHSVPLEKGEHPEELVTRCIVEVLSNALGKANAPPINPQCKEILKKSGHQEKVEKKSDGGDVQYEERHLTAPSDAEVQQHMNEEQHHQNEEAAKSYLEDNEEKRNEEEEERQGEGDKRHSLDKDFSNEEDNHNTGTYQPSKKRSEGTNENGNDKVHYNSEEKKHLEEVSEKIQPEHSDKRPHSAGRSMEAFSNEEGDDKRSAPYNKHSDEWMQSSEKRSRGSEEESSEVHSQQIKRHDSRLSKEYEESDESKDMEKRYYKQRPYHRNPRHHKSTEDKRISHLEKRYRGEESEESDDEDAHYNNKKGYSAQNYDEWTYGNNHHPRNQEKRNSYESQSSEEVDKKRHQSIGSEEEWEKRSEERDEEKGYSIGENEEKRHHYEKKRQPYWDLQPEYEEKGQHIRENQKKTYNYYAKSSPEMKKRYQESTEDDESDRQYSKENKEEKKHYFVEENMAEEKRYYPVKEAEEQGIEKRYHSEEKKSNVEESEEEMKSQDRVRFKPYYNEDIDKRAVRQFNPYNKYLWWNNRRFEKRRNLGSQITDSEDANKHKMFLPEYNDYDLWEKRQLMQDMNPDYTEKTNPSIIHKFDNKRQYNKMEELAQLLNYKKKSVELPDLYNSEEGFKKRHMMQTKKRNLIQRPLTEEEEKELQNLAAMDLELQKIAEKLNDNRRG</sequence>
<protein>
    <recommendedName>
        <fullName evidence="9">Secretogranin-1</fullName>
    </recommendedName>
    <alternativeName>
        <fullName evidence="10">Chromogranin-B</fullName>
    </alternativeName>
</protein>
<keyword evidence="8" id="KW-0325">Glycoprotein</keyword>
<feature type="compositionally biased region" description="Basic residues" evidence="12">
    <location>
        <begin position="276"/>
        <end position="289"/>
    </location>
</feature>
<keyword evidence="7" id="KW-0654">Proteoglycan</keyword>
<feature type="compositionally biased region" description="Basic and acidic residues" evidence="12">
    <location>
        <begin position="371"/>
        <end position="402"/>
    </location>
</feature>
<keyword evidence="3" id="KW-0964">Secreted</keyword>
<evidence type="ECO:0000256" key="6">
    <source>
        <dbReference type="ARBA" id="ARBA00022685"/>
    </source>
</evidence>
<dbReference type="GO" id="GO:0005615">
    <property type="term" value="C:extracellular space"/>
    <property type="evidence" value="ECO:0007669"/>
    <property type="project" value="TreeGrafter"/>
</dbReference>
<feature type="region of interest" description="Disordered" evidence="12">
    <location>
        <begin position="63"/>
        <end position="465"/>
    </location>
</feature>
<name>A0AAV7RVS5_PLEWA</name>
<feature type="signal peptide" evidence="13">
    <location>
        <begin position="1"/>
        <end position="20"/>
    </location>
</feature>
<dbReference type="Pfam" id="PF01271">
    <property type="entry name" value="Granin"/>
    <property type="match status" value="1"/>
</dbReference>
<evidence type="ECO:0000256" key="2">
    <source>
        <dbReference type="ARBA" id="ARBA00005723"/>
    </source>
</evidence>
<evidence type="ECO:0000256" key="8">
    <source>
        <dbReference type="ARBA" id="ARBA00023180"/>
    </source>
</evidence>
<feature type="compositionally biased region" description="Basic and acidic residues" evidence="12">
    <location>
        <begin position="214"/>
        <end position="240"/>
    </location>
</feature>
<gene>
    <name evidence="14" type="ORF">NDU88_009148</name>
</gene>
<evidence type="ECO:0000313" key="15">
    <source>
        <dbReference type="Proteomes" id="UP001066276"/>
    </source>
</evidence>
<dbReference type="Proteomes" id="UP001066276">
    <property type="component" value="Chromosome 5"/>
</dbReference>
<evidence type="ECO:0000256" key="4">
    <source>
        <dbReference type="ARBA" id="ARBA00022553"/>
    </source>
</evidence>
<feature type="compositionally biased region" description="Polar residues" evidence="12">
    <location>
        <begin position="325"/>
        <end position="336"/>
    </location>
</feature>
<evidence type="ECO:0000256" key="5">
    <source>
        <dbReference type="ARBA" id="ARBA00022641"/>
    </source>
</evidence>
<feature type="chain" id="PRO_5043843539" description="Secretogranin-1" evidence="13">
    <location>
        <begin position="21"/>
        <end position="685"/>
    </location>
</feature>
<dbReference type="PANTHER" id="PTHR10583:SF4">
    <property type="entry name" value="SECRETOGRANIN-1"/>
    <property type="match status" value="1"/>
</dbReference>
<comment type="similarity">
    <text evidence="2">Belongs to the chromogranin/secretogranin protein family.</text>
</comment>
<feature type="compositionally biased region" description="Basic and acidic residues" evidence="12">
    <location>
        <begin position="159"/>
        <end position="198"/>
    </location>
</feature>